<keyword evidence="1 2" id="KW-0378">Hydrolase</keyword>
<dbReference type="EMBL" id="AP019368">
    <property type="protein sequence ID" value="BBH53625.1"/>
    <property type="molecule type" value="Genomic_DNA"/>
</dbReference>
<evidence type="ECO:0000256" key="2">
    <source>
        <dbReference type="RuleBase" id="RU003476"/>
    </source>
</evidence>
<dbReference type="PROSITE" id="PS51462">
    <property type="entry name" value="NUDIX"/>
    <property type="match status" value="1"/>
</dbReference>
<sequence>MKTKHRATCLFIYENSILLIKMQDPISKIIYWYPPGGKIEQNETAVETVKREVREETGFELQLLNEDYVITEYEMLLQNMRCYYRI</sequence>
<evidence type="ECO:0000256" key="1">
    <source>
        <dbReference type="ARBA" id="ARBA00022801"/>
    </source>
</evidence>
<dbReference type="InterPro" id="IPR015797">
    <property type="entry name" value="NUDIX_hydrolase-like_dom_sf"/>
</dbReference>
<evidence type="ECO:0000313" key="4">
    <source>
        <dbReference type="EMBL" id="BBH53625.1"/>
    </source>
</evidence>
<protein>
    <recommendedName>
        <fullName evidence="3">Nudix hydrolase domain-containing protein</fullName>
    </recommendedName>
</protein>
<organism evidence="4 5">
    <name type="scientific">Fluviispira sanaruensis</name>
    <dbReference type="NCBI Taxonomy" id="2493639"/>
    <lineage>
        <taxon>Bacteria</taxon>
        <taxon>Pseudomonadati</taxon>
        <taxon>Bdellovibrionota</taxon>
        <taxon>Oligoflexia</taxon>
        <taxon>Silvanigrellales</taxon>
        <taxon>Silvanigrellaceae</taxon>
        <taxon>Fluviispira</taxon>
    </lineage>
</organism>
<dbReference type="GO" id="GO:0016787">
    <property type="term" value="F:hydrolase activity"/>
    <property type="evidence" value="ECO:0007669"/>
    <property type="project" value="UniProtKB-KW"/>
</dbReference>
<proteinExistence type="inferred from homology"/>
<comment type="similarity">
    <text evidence="2">Belongs to the Nudix hydrolase family.</text>
</comment>
<dbReference type="InterPro" id="IPR020084">
    <property type="entry name" value="NUDIX_hydrolase_CS"/>
</dbReference>
<dbReference type="PROSITE" id="PS00893">
    <property type="entry name" value="NUDIX_BOX"/>
    <property type="match status" value="1"/>
</dbReference>
<dbReference type="SUPFAM" id="SSF55811">
    <property type="entry name" value="Nudix"/>
    <property type="match status" value="1"/>
</dbReference>
<dbReference type="RefSeq" id="WP_130609860.1">
    <property type="nucleotide sequence ID" value="NZ_AP019368.1"/>
</dbReference>
<feature type="domain" description="Nudix hydrolase" evidence="3">
    <location>
        <begin position="1"/>
        <end position="86"/>
    </location>
</feature>
<accession>A0A4P2VVQ0</accession>
<evidence type="ECO:0000259" key="3">
    <source>
        <dbReference type="PROSITE" id="PS51462"/>
    </source>
</evidence>
<dbReference type="Proteomes" id="UP000291236">
    <property type="component" value="Chromosome"/>
</dbReference>
<keyword evidence="5" id="KW-1185">Reference proteome</keyword>
<name>A0A4P2VVQ0_FLUSA</name>
<evidence type="ECO:0000313" key="5">
    <source>
        <dbReference type="Proteomes" id="UP000291236"/>
    </source>
</evidence>
<dbReference type="InterPro" id="IPR000086">
    <property type="entry name" value="NUDIX_hydrolase_dom"/>
</dbReference>
<dbReference type="KEGG" id="sbf:JCM31447_20720"/>
<dbReference type="AlphaFoldDB" id="A0A4P2VVQ0"/>
<dbReference type="InterPro" id="IPR020476">
    <property type="entry name" value="Nudix_hydrolase"/>
</dbReference>
<gene>
    <name evidence="4" type="ORF">JCM31447_20720</name>
</gene>
<reference evidence="4 5" key="1">
    <citation type="submission" date="2018-12" db="EMBL/GenBank/DDBJ databases">
        <title>Rubrispira sanarue gen. nov., sp., nov., a member of the order Silvanigrellales, isolated from a brackish lake in Hamamatsu Japan.</title>
        <authorList>
            <person name="Maejima Y."/>
            <person name="Iino T."/>
            <person name="Muraguchi Y."/>
            <person name="Fukuda K."/>
            <person name="Nojiri H."/>
            <person name="Ohkuma M."/>
            <person name="Moriuchi R."/>
            <person name="Dohra H."/>
            <person name="Kimbara K."/>
            <person name="Shintani M."/>
        </authorList>
    </citation>
    <scope>NUCLEOTIDE SEQUENCE [LARGE SCALE GENOMIC DNA]</scope>
    <source>
        <strain evidence="4 5">RF1110005</strain>
    </source>
</reference>
<dbReference type="Gene3D" id="3.90.79.10">
    <property type="entry name" value="Nucleoside Triphosphate Pyrophosphohydrolase"/>
    <property type="match status" value="1"/>
</dbReference>
<dbReference type="Pfam" id="PF00293">
    <property type="entry name" value="NUDIX"/>
    <property type="match status" value="1"/>
</dbReference>
<dbReference type="PRINTS" id="PR00502">
    <property type="entry name" value="NUDIXFAMILY"/>
</dbReference>